<comment type="caution">
    <text evidence="1">The sequence shown here is derived from an EMBL/GenBank/DDBJ whole genome shotgun (WGS) entry which is preliminary data.</text>
</comment>
<accession>A0ABV6MRP8</accession>
<dbReference type="Gene3D" id="1.20.1440.30">
    <property type="entry name" value="Biosynthetic Protein domain"/>
    <property type="match status" value="1"/>
</dbReference>
<dbReference type="SUPFAM" id="SSF159501">
    <property type="entry name" value="EreA/ChaN-like"/>
    <property type="match status" value="1"/>
</dbReference>
<dbReference type="RefSeq" id="WP_273941379.1">
    <property type="nucleotide sequence ID" value="NZ_CP097263.1"/>
</dbReference>
<dbReference type="Gene3D" id="3.30.1870.10">
    <property type="entry name" value="EreA-like, domain 2"/>
    <property type="match status" value="1"/>
</dbReference>
<dbReference type="PANTHER" id="PTHR31299:SF0">
    <property type="entry name" value="ESTERASE, PUTATIVE (AFU_ORTHOLOGUE AFUA_1G05850)-RELATED"/>
    <property type="match status" value="1"/>
</dbReference>
<keyword evidence="2" id="KW-1185">Reference proteome</keyword>
<dbReference type="PANTHER" id="PTHR31299">
    <property type="entry name" value="ESTERASE, PUTATIVE (AFU_ORTHOLOGUE AFUA_1G05850)-RELATED"/>
    <property type="match status" value="1"/>
</dbReference>
<evidence type="ECO:0000313" key="2">
    <source>
        <dbReference type="Proteomes" id="UP001589810"/>
    </source>
</evidence>
<dbReference type="InterPro" id="IPR007815">
    <property type="entry name" value="Emycin_Estase"/>
</dbReference>
<dbReference type="InterPro" id="IPR052036">
    <property type="entry name" value="Hydrolase/PRTase-associated"/>
</dbReference>
<protein>
    <submittedName>
        <fullName evidence="1">Erythromycin esterase family protein</fullName>
        <ecNumber evidence="1">3.1.1.-</ecNumber>
    </submittedName>
</protein>
<proteinExistence type="predicted"/>
<dbReference type="CDD" id="cd14728">
    <property type="entry name" value="Ere-like"/>
    <property type="match status" value="1"/>
</dbReference>
<evidence type="ECO:0000313" key="1">
    <source>
        <dbReference type="EMBL" id="MFC0542975.1"/>
    </source>
</evidence>
<reference evidence="1 2" key="1">
    <citation type="submission" date="2024-09" db="EMBL/GenBank/DDBJ databases">
        <authorList>
            <person name="Sun Q."/>
            <person name="Mori K."/>
        </authorList>
    </citation>
    <scope>NUCLEOTIDE SEQUENCE [LARGE SCALE GENOMIC DNA]</scope>
    <source>
        <strain evidence="1 2">TBRC 1432</strain>
    </source>
</reference>
<dbReference type="EC" id="3.1.1.-" evidence="1"/>
<dbReference type="Proteomes" id="UP001589810">
    <property type="component" value="Unassembled WGS sequence"/>
</dbReference>
<keyword evidence="1" id="KW-0378">Hydrolase</keyword>
<gene>
    <name evidence="1" type="ORF">ACFFH7_15860</name>
</gene>
<dbReference type="Pfam" id="PF05139">
    <property type="entry name" value="Erythro_esteras"/>
    <property type="match status" value="1"/>
</dbReference>
<dbReference type="EMBL" id="JBHLUD010000004">
    <property type="protein sequence ID" value="MFC0542975.1"/>
    <property type="molecule type" value="Genomic_DNA"/>
</dbReference>
<sequence length="404" mass="44532">MHPLRTLDPADEDFSDLEPLREIVGDARVVAIGESAHRTHEFYDLRHRLTRFLVRELGFGAFVMESGFAEGLAVNSWISDGGDLDAVLEHGITYHFGRCEEMREHLPWLREHGVRFYGMDISGYSASAVPAIEACLPLLDEVDPAYAKVVRETLLPLFDYLPTDRTGRAWAAPALQAYMALGSDLRYEITARIGSFAERLHTMRVDYAASADRDRVELALHCATMARHTDAFCAAMPEGATRTYPGANIRDFAMAETVEWILKRESRIVITAHNGHVQRCPLWAPPVINDRLTTVGHQLTHVLGDELVVIGSAFGGGTLELYRPLLDGPPGHVEVFNETVGPFEPSTVDAALGGLPLSLTDLRREPVAATHIMNGAAAHPIEPNAFDAVVYIDSVTPWHRLPGA</sequence>
<organism evidence="1 2">
    <name type="scientific">Kutzneria chonburiensis</name>
    <dbReference type="NCBI Taxonomy" id="1483604"/>
    <lineage>
        <taxon>Bacteria</taxon>
        <taxon>Bacillati</taxon>
        <taxon>Actinomycetota</taxon>
        <taxon>Actinomycetes</taxon>
        <taxon>Pseudonocardiales</taxon>
        <taxon>Pseudonocardiaceae</taxon>
        <taxon>Kutzneria</taxon>
    </lineage>
</organism>
<name>A0ABV6MRP8_9PSEU</name>
<dbReference type="Gene3D" id="3.40.1660.10">
    <property type="entry name" value="EreA-like (biosynthetic domain)"/>
    <property type="match status" value="1"/>
</dbReference>
<dbReference type="GO" id="GO:0016787">
    <property type="term" value="F:hydrolase activity"/>
    <property type="evidence" value="ECO:0007669"/>
    <property type="project" value="UniProtKB-KW"/>
</dbReference>